<evidence type="ECO:0000313" key="6">
    <source>
        <dbReference type="Proteomes" id="UP000027997"/>
    </source>
</evidence>
<gene>
    <name evidence="5" type="ORF">GV64_03325</name>
</gene>
<dbReference type="GO" id="GO:0000160">
    <property type="term" value="P:phosphorelay signal transduction system"/>
    <property type="evidence" value="ECO:0007669"/>
    <property type="project" value="UniProtKB-KW"/>
</dbReference>
<comment type="caution">
    <text evidence="5">The sequence shown here is derived from an EMBL/GenBank/DDBJ whole genome shotgun (WGS) entry which is preliminary data.</text>
</comment>
<dbReference type="InterPro" id="IPR001789">
    <property type="entry name" value="Sig_transdc_resp-reg_receiver"/>
</dbReference>
<dbReference type="SMART" id="SM00850">
    <property type="entry name" value="LytTR"/>
    <property type="match status" value="1"/>
</dbReference>
<dbReference type="RefSeq" id="WP_020584610.1">
    <property type="nucleotide sequence ID" value="NZ_JOJP01000001.1"/>
</dbReference>
<accession>A0A081K6X6</accession>
<dbReference type="GO" id="GO:0003677">
    <property type="term" value="F:DNA binding"/>
    <property type="evidence" value="ECO:0007669"/>
    <property type="project" value="InterPro"/>
</dbReference>
<feature type="domain" description="Response regulatory" evidence="3">
    <location>
        <begin position="2"/>
        <end position="117"/>
    </location>
</feature>
<dbReference type="STRING" id="305900.GV64_03325"/>
<dbReference type="SMART" id="SM00448">
    <property type="entry name" value="REC"/>
    <property type="match status" value="1"/>
</dbReference>
<dbReference type="Pfam" id="PF00072">
    <property type="entry name" value="Response_reg"/>
    <property type="match status" value="1"/>
</dbReference>
<reference evidence="5 6" key="1">
    <citation type="submission" date="2014-06" db="EMBL/GenBank/DDBJ databases">
        <title>Whole Genome Sequences of Three Symbiotic Endozoicomonas Bacteria.</title>
        <authorList>
            <person name="Neave M.J."/>
            <person name="Apprill A."/>
            <person name="Voolstra C.R."/>
        </authorList>
    </citation>
    <scope>NUCLEOTIDE SEQUENCE [LARGE SCALE GENOMIC DNA]</scope>
    <source>
        <strain evidence="5 6">DSM 22380</strain>
    </source>
</reference>
<evidence type="ECO:0000259" key="4">
    <source>
        <dbReference type="PROSITE" id="PS50930"/>
    </source>
</evidence>
<dbReference type="InterPro" id="IPR052048">
    <property type="entry name" value="ST_Response_Regulator"/>
</dbReference>
<proteinExistence type="predicted"/>
<dbReference type="PANTHER" id="PTHR43228:SF6">
    <property type="entry name" value="RESPONSE REGULATOR RECEIVER"/>
    <property type="match status" value="1"/>
</dbReference>
<dbReference type="AlphaFoldDB" id="A0A081K6X6"/>
<dbReference type="SUPFAM" id="SSF52172">
    <property type="entry name" value="CheY-like"/>
    <property type="match status" value="1"/>
</dbReference>
<dbReference type="eggNOG" id="COG3279">
    <property type="taxonomic scope" value="Bacteria"/>
</dbReference>
<keyword evidence="6" id="KW-1185">Reference proteome</keyword>
<evidence type="ECO:0000313" key="5">
    <source>
        <dbReference type="EMBL" id="KEI69902.1"/>
    </source>
</evidence>
<keyword evidence="1" id="KW-0902">Two-component regulatory system</keyword>
<keyword evidence="2" id="KW-0597">Phosphoprotein</keyword>
<dbReference type="InterPro" id="IPR007492">
    <property type="entry name" value="LytTR_DNA-bd_dom"/>
</dbReference>
<evidence type="ECO:0000256" key="1">
    <source>
        <dbReference type="ARBA" id="ARBA00023012"/>
    </source>
</evidence>
<dbReference type="PROSITE" id="PS50930">
    <property type="entry name" value="HTH_LYTTR"/>
    <property type="match status" value="1"/>
</dbReference>
<evidence type="ECO:0000259" key="3">
    <source>
        <dbReference type="PROSITE" id="PS50110"/>
    </source>
</evidence>
<dbReference type="PROSITE" id="PS50110">
    <property type="entry name" value="RESPONSE_REGULATORY"/>
    <property type="match status" value="1"/>
</dbReference>
<feature type="domain" description="HTH LytTR-type" evidence="4">
    <location>
        <begin position="140"/>
        <end position="244"/>
    </location>
</feature>
<dbReference type="Pfam" id="PF04397">
    <property type="entry name" value="LytTR"/>
    <property type="match status" value="1"/>
</dbReference>
<dbReference type="PANTHER" id="PTHR43228">
    <property type="entry name" value="TWO-COMPONENT RESPONSE REGULATOR"/>
    <property type="match status" value="1"/>
</dbReference>
<dbReference type="InterPro" id="IPR011006">
    <property type="entry name" value="CheY-like_superfamily"/>
</dbReference>
<feature type="modified residue" description="4-aspartylphosphate" evidence="2">
    <location>
        <position position="54"/>
    </location>
</feature>
<dbReference type="EMBL" id="JOJP01000001">
    <property type="protein sequence ID" value="KEI69902.1"/>
    <property type="molecule type" value="Genomic_DNA"/>
</dbReference>
<dbReference type="Proteomes" id="UP000027997">
    <property type="component" value="Unassembled WGS sequence"/>
</dbReference>
<sequence>MNVLIVDDEPLARERLRYLIGRIDNFMVLEHEASNGRDAIDLCSQYHPDIVLMDIRMPVMGGLEAAKHISSMEKPPAVIFCTAYDNHALEAFDAQAVGYLMKPIRQEDLNLSLQRASKLNRLQLAWLNDHLPENKEQGHIAAKTLRGIELVPLNDVLYFMADNKYVTVHHRHGEVLIDDPLKSLEEDHSQHFVRIHRNALVRRDAIESLSRDDKGHCFIHLKQVPEPLSISRRHVPLIKKIMQSL</sequence>
<dbReference type="Gene3D" id="2.40.50.1020">
    <property type="entry name" value="LytTr DNA-binding domain"/>
    <property type="match status" value="1"/>
</dbReference>
<evidence type="ECO:0000256" key="2">
    <source>
        <dbReference type="PROSITE-ProRule" id="PRU00169"/>
    </source>
</evidence>
<dbReference type="Gene3D" id="3.40.50.2300">
    <property type="match status" value="1"/>
</dbReference>
<protein>
    <submittedName>
        <fullName evidence="5">Chemotaxis protein CheY</fullName>
    </submittedName>
</protein>
<organism evidence="5 6">
    <name type="scientific">Endozoicomonas elysicola</name>
    <dbReference type="NCBI Taxonomy" id="305900"/>
    <lineage>
        <taxon>Bacteria</taxon>
        <taxon>Pseudomonadati</taxon>
        <taxon>Pseudomonadota</taxon>
        <taxon>Gammaproteobacteria</taxon>
        <taxon>Oceanospirillales</taxon>
        <taxon>Endozoicomonadaceae</taxon>
        <taxon>Endozoicomonas</taxon>
    </lineage>
</organism>
<name>A0A081K6X6_9GAMM</name>